<dbReference type="InterPro" id="IPR028082">
    <property type="entry name" value="Peripla_BP_I"/>
</dbReference>
<evidence type="ECO:0000313" key="6">
    <source>
        <dbReference type="Proteomes" id="UP001082703"/>
    </source>
</evidence>
<accession>A0ABT4BU72</accession>
<dbReference type="Proteomes" id="UP001082703">
    <property type="component" value="Unassembled WGS sequence"/>
</dbReference>
<dbReference type="Gene3D" id="3.40.50.2300">
    <property type="match status" value="2"/>
</dbReference>
<dbReference type="EMBL" id="JAPOHA010000008">
    <property type="protein sequence ID" value="MCY1714452.1"/>
    <property type="molecule type" value="Genomic_DNA"/>
</dbReference>
<dbReference type="PROSITE" id="PS50932">
    <property type="entry name" value="HTH_LACI_2"/>
    <property type="match status" value="1"/>
</dbReference>
<gene>
    <name evidence="5" type="ORF">OUY18_09310</name>
</gene>
<dbReference type="GO" id="GO:0003677">
    <property type="term" value="F:DNA binding"/>
    <property type="evidence" value="ECO:0007669"/>
    <property type="project" value="UniProtKB-KW"/>
</dbReference>
<keyword evidence="3" id="KW-0804">Transcription</keyword>
<dbReference type="InterPro" id="IPR010982">
    <property type="entry name" value="Lambda_DNA-bd_dom_sf"/>
</dbReference>
<protein>
    <submittedName>
        <fullName evidence="5">LacI family DNA-binding transcriptional regulator</fullName>
    </submittedName>
</protein>
<dbReference type="InterPro" id="IPR000843">
    <property type="entry name" value="HTH_LacI"/>
</dbReference>
<evidence type="ECO:0000256" key="3">
    <source>
        <dbReference type="ARBA" id="ARBA00023163"/>
    </source>
</evidence>
<dbReference type="Gene3D" id="1.10.260.40">
    <property type="entry name" value="lambda repressor-like DNA-binding domains"/>
    <property type="match status" value="1"/>
</dbReference>
<dbReference type="PANTHER" id="PTHR30146:SF144">
    <property type="entry name" value="LACI-FAMILY TRANSCRIPTION REGULATOR"/>
    <property type="match status" value="1"/>
</dbReference>
<evidence type="ECO:0000259" key="4">
    <source>
        <dbReference type="PROSITE" id="PS50932"/>
    </source>
</evidence>
<evidence type="ECO:0000313" key="5">
    <source>
        <dbReference type="EMBL" id="MCY1714452.1"/>
    </source>
</evidence>
<proteinExistence type="predicted"/>
<keyword evidence="6" id="KW-1185">Reference proteome</keyword>
<dbReference type="CDD" id="cd06307">
    <property type="entry name" value="PBP1_sugar_binding"/>
    <property type="match status" value="1"/>
</dbReference>
<comment type="caution">
    <text evidence="5">The sequence shown here is derived from an EMBL/GenBank/DDBJ whole genome shotgun (WGS) entry which is preliminary data.</text>
</comment>
<dbReference type="InterPro" id="IPR025997">
    <property type="entry name" value="SBP_2_dom"/>
</dbReference>
<keyword evidence="2 5" id="KW-0238">DNA-binding</keyword>
<dbReference type="SUPFAM" id="SSF53822">
    <property type="entry name" value="Periplasmic binding protein-like I"/>
    <property type="match status" value="1"/>
</dbReference>
<dbReference type="PANTHER" id="PTHR30146">
    <property type="entry name" value="LACI-RELATED TRANSCRIPTIONAL REPRESSOR"/>
    <property type="match status" value="1"/>
</dbReference>
<organism evidence="5 6">
    <name type="scientific">Caproiciproducens galactitolivorans</name>
    <dbReference type="NCBI Taxonomy" id="642589"/>
    <lineage>
        <taxon>Bacteria</taxon>
        <taxon>Bacillati</taxon>
        <taxon>Bacillota</taxon>
        <taxon>Clostridia</taxon>
        <taxon>Eubacteriales</taxon>
        <taxon>Acutalibacteraceae</taxon>
        <taxon>Caproiciproducens</taxon>
    </lineage>
</organism>
<feature type="domain" description="HTH lacI-type" evidence="4">
    <location>
        <begin position="3"/>
        <end position="57"/>
    </location>
</feature>
<sequence>MAITIKKIAEIAGVSAGTVDRALNNRGRVKPEVAERIRTLAQELNYQPNSVAKSLSIKNKGLKIAVILHIVRNSFFDEVIQGIKKAAKEISDTGIQVVIKTCKDFDADYQLKLIEEALSEDVKAMAIVPINSPLIKNKINELTENGFPVVLLTAILEDTNYLAYVGCDYRRAGKILAGLINLITRGKANLGVLSPTFQMCGHLYRVNSMCDYFSTHCPGIQVSSITEVPNDEIGTYMEVKKMMEEHSDIDTILYGSVAVKAGFRAIRECLGEKPVRIVALDLSDDIKEALLTDNIIATLIQNPKDQGYRAIRILFEFLTSNKKPKNPLCYINTEIIVKECINEAEM</sequence>
<dbReference type="SUPFAM" id="SSF47413">
    <property type="entry name" value="lambda repressor-like DNA-binding domains"/>
    <property type="match status" value="1"/>
</dbReference>
<dbReference type="CDD" id="cd01392">
    <property type="entry name" value="HTH_LacI"/>
    <property type="match status" value="1"/>
</dbReference>
<evidence type="ECO:0000256" key="2">
    <source>
        <dbReference type="ARBA" id="ARBA00023125"/>
    </source>
</evidence>
<dbReference type="Pfam" id="PF13407">
    <property type="entry name" value="Peripla_BP_4"/>
    <property type="match status" value="1"/>
</dbReference>
<dbReference type="Pfam" id="PF00356">
    <property type="entry name" value="LacI"/>
    <property type="match status" value="1"/>
</dbReference>
<dbReference type="RefSeq" id="WP_268058501.1">
    <property type="nucleotide sequence ID" value="NZ_JAPOHA010000008.1"/>
</dbReference>
<reference evidence="5 6" key="1">
    <citation type="submission" date="2022-11" db="EMBL/GenBank/DDBJ databases">
        <authorList>
            <person name="Caiyu Z."/>
        </authorList>
    </citation>
    <scope>NUCLEOTIDE SEQUENCE [LARGE SCALE GENOMIC DNA]</scope>
    <source>
        <strain evidence="5 6">YR-4</strain>
    </source>
</reference>
<name>A0ABT4BU72_9FIRM</name>
<evidence type="ECO:0000256" key="1">
    <source>
        <dbReference type="ARBA" id="ARBA00023015"/>
    </source>
</evidence>
<dbReference type="SMART" id="SM00354">
    <property type="entry name" value="HTH_LACI"/>
    <property type="match status" value="1"/>
</dbReference>
<keyword evidence="1" id="KW-0805">Transcription regulation</keyword>